<reference evidence="2 3" key="1">
    <citation type="submission" date="2020-02" db="EMBL/GenBank/DDBJ databases">
        <title>Draft genome sequence of Haematococcus lacustris strain NIES-144.</title>
        <authorList>
            <person name="Morimoto D."/>
            <person name="Nakagawa S."/>
            <person name="Yoshida T."/>
            <person name="Sawayama S."/>
        </authorList>
    </citation>
    <scope>NUCLEOTIDE SEQUENCE [LARGE SCALE GENOMIC DNA]</scope>
    <source>
        <strain evidence="2 3">NIES-144</strain>
    </source>
</reference>
<dbReference type="EMBL" id="BLLF01001259">
    <property type="protein sequence ID" value="GFH18183.1"/>
    <property type="molecule type" value="Genomic_DNA"/>
</dbReference>
<sequence length="161" mass="17001">VTFEALFVCCLVEDSRCYGSRNGRGTSGVLWQNGAAATMTATTVVPNLTSGHPKFIQRPCGAGRRLRPSYSRHPIVPTLPSSLSHHVHRCGYRCGVVSEVAFVPPLPNSVVAGAVEWGAHHTSGALDAPSPPTAPAQATTTSTFTTSQSCYSLLDNVVVPR</sequence>
<organism evidence="2 3">
    <name type="scientific">Haematococcus lacustris</name>
    <name type="common">Green alga</name>
    <name type="synonym">Haematococcus pluvialis</name>
    <dbReference type="NCBI Taxonomy" id="44745"/>
    <lineage>
        <taxon>Eukaryota</taxon>
        <taxon>Viridiplantae</taxon>
        <taxon>Chlorophyta</taxon>
        <taxon>core chlorophytes</taxon>
        <taxon>Chlorophyceae</taxon>
        <taxon>CS clade</taxon>
        <taxon>Chlamydomonadales</taxon>
        <taxon>Haematococcaceae</taxon>
        <taxon>Haematococcus</taxon>
    </lineage>
</organism>
<feature type="non-terminal residue" evidence="2">
    <location>
        <position position="1"/>
    </location>
</feature>
<feature type="region of interest" description="Disordered" evidence="1">
    <location>
        <begin position="122"/>
        <end position="141"/>
    </location>
</feature>
<evidence type="ECO:0000313" key="3">
    <source>
        <dbReference type="Proteomes" id="UP000485058"/>
    </source>
</evidence>
<gene>
    <name evidence="2" type="ORF">HaLaN_14939</name>
</gene>
<comment type="caution">
    <text evidence="2">The sequence shown here is derived from an EMBL/GenBank/DDBJ whole genome shotgun (WGS) entry which is preliminary data.</text>
</comment>
<protein>
    <submittedName>
        <fullName evidence="2">Uncharacterized protein</fullName>
    </submittedName>
</protein>
<dbReference type="Proteomes" id="UP000485058">
    <property type="component" value="Unassembled WGS sequence"/>
</dbReference>
<accession>A0A699Z6I4</accession>
<dbReference type="AlphaFoldDB" id="A0A699Z6I4"/>
<evidence type="ECO:0000256" key="1">
    <source>
        <dbReference type="SAM" id="MobiDB-lite"/>
    </source>
</evidence>
<proteinExistence type="predicted"/>
<keyword evidence="3" id="KW-1185">Reference proteome</keyword>
<evidence type="ECO:0000313" key="2">
    <source>
        <dbReference type="EMBL" id="GFH18183.1"/>
    </source>
</evidence>
<name>A0A699Z6I4_HAELA</name>
<feature type="non-terminal residue" evidence="2">
    <location>
        <position position="161"/>
    </location>
</feature>